<dbReference type="EMBL" id="LAZR01022677">
    <property type="protein sequence ID" value="KKL81044.1"/>
    <property type="molecule type" value="Genomic_DNA"/>
</dbReference>
<accession>A0A0F9F3P5</accession>
<gene>
    <name evidence="2" type="ORF">LCGC14_1998690</name>
</gene>
<dbReference type="AlphaFoldDB" id="A0A0F9F3P5"/>
<proteinExistence type="predicted"/>
<organism evidence="2">
    <name type="scientific">marine sediment metagenome</name>
    <dbReference type="NCBI Taxonomy" id="412755"/>
    <lineage>
        <taxon>unclassified sequences</taxon>
        <taxon>metagenomes</taxon>
        <taxon>ecological metagenomes</taxon>
    </lineage>
</organism>
<sequence length="175" mass="19244">MANISLGEMLSMASFLRQKRRSKKQSQSQSQQPKQAKSVPVKGWGGPRSRKSVNLGARKKRLALISSGGRGGSTRGASKQITGQQKIEYMKKGLAAQEESAQRIRSAALEDMLDYQRTREGDVRSWPISEGQTMMNDLMALMVEQGRGQAGKSNLPTFVEPMGQSGLQKMDLLKS</sequence>
<feature type="compositionally biased region" description="Low complexity" evidence="1">
    <location>
        <begin position="25"/>
        <end position="38"/>
    </location>
</feature>
<reference evidence="2" key="1">
    <citation type="journal article" date="2015" name="Nature">
        <title>Complex archaea that bridge the gap between prokaryotes and eukaryotes.</title>
        <authorList>
            <person name="Spang A."/>
            <person name="Saw J.H."/>
            <person name="Jorgensen S.L."/>
            <person name="Zaremba-Niedzwiedzka K."/>
            <person name="Martijn J."/>
            <person name="Lind A.E."/>
            <person name="van Eijk R."/>
            <person name="Schleper C."/>
            <person name="Guy L."/>
            <person name="Ettema T.J."/>
        </authorList>
    </citation>
    <scope>NUCLEOTIDE SEQUENCE</scope>
</reference>
<name>A0A0F9F3P5_9ZZZZ</name>
<protein>
    <submittedName>
        <fullName evidence="2">Uncharacterized protein</fullName>
    </submittedName>
</protein>
<feature type="region of interest" description="Disordered" evidence="1">
    <location>
        <begin position="152"/>
        <end position="175"/>
    </location>
</feature>
<evidence type="ECO:0000256" key="1">
    <source>
        <dbReference type="SAM" id="MobiDB-lite"/>
    </source>
</evidence>
<feature type="region of interest" description="Disordered" evidence="1">
    <location>
        <begin position="15"/>
        <end position="84"/>
    </location>
</feature>
<evidence type="ECO:0000313" key="2">
    <source>
        <dbReference type="EMBL" id="KKL81044.1"/>
    </source>
</evidence>
<comment type="caution">
    <text evidence="2">The sequence shown here is derived from an EMBL/GenBank/DDBJ whole genome shotgun (WGS) entry which is preliminary data.</text>
</comment>